<organism evidence="2 3">
    <name type="scientific">Streptomyces venezuelae</name>
    <dbReference type="NCBI Taxonomy" id="54571"/>
    <lineage>
        <taxon>Bacteria</taxon>
        <taxon>Bacillati</taxon>
        <taxon>Actinomycetota</taxon>
        <taxon>Actinomycetes</taxon>
        <taxon>Kitasatosporales</taxon>
        <taxon>Streptomycetaceae</taxon>
        <taxon>Streptomyces</taxon>
    </lineage>
</organism>
<evidence type="ECO:0000313" key="2">
    <source>
        <dbReference type="EMBL" id="QES33429.1"/>
    </source>
</evidence>
<feature type="transmembrane region" description="Helical" evidence="1">
    <location>
        <begin position="438"/>
        <end position="460"/>
    </location>
</feature>
<sequence>MTVAATALLWAVLGWGVLLTGRAVVTERALRAARRAPVPEPGKEAPHVALLIPALREQDLLAEVVGATARLDYPPELLHIVVITTEREERERQERVAELPDLARRLLAAPDDATAGAQLSGIVPSSRARDAAARVRAAADPAQALHDEVADAPTTRDVAAALLPDVAALHPKTALYHLHYDEPAGAKSSQLVYAVEQLGRLLPADADPSRTYVGVYDADSQPDRTTLRHLAHATDRARRAGQPLPTLVQQLPLQLRRPHAARGGLTDLTLRAHAVADLRRRMGIEAHRLRTRVRLRALRLPDGLRTVLDPVVYGIGAGLFVRHDRLVAIGMYEEPVDDLLIGYKLSAAGESAVVLPVHNLVDRYARVGSLAKAYSLVALGSVVGCLRLLRDPALRAFGRRNTVTLVKEGLDTVWWFLGPPCVIAAVLVLGVRGDLSTLLVWGVAAGAYLVLHALISMGHATRFLAGHEGAHERAEPLRGGGAPALLLPLILLQPVLHWLGPLRLAVARALGPLARRPLAMGKTER</sequence>
<evidence type="ECO:0008006" key="4">
    <source>
        <dbReference type="Google" id="ProtNLM"/>
    </source>
</evidence>
<evidence type="ECO:0000256" key="1">
    <source>
        <dbReference type="SAM" id="Phobius"/>
    </source>
</evidence>
<keyword evidence="1" id="KW-1133">Transmembrane helix</keyword>
<keyword evidence="1" id="KW-0812">Transmembrane</keyword>
<dbReference type="OrthoDB" id="3937205at2"/>
<name>A0A5P2BYA3_STRVZ</name>
<reference evidence="2 3" key="1">
    <citation type="submission" date="2018-05" db="EMBL/GenBank/DDBJ databases">
        <title>Streptomyces venezuelae.</title>
        <authorList>
            <person name="Kim W."/>
            <person name="Lee N."/>
            <person name="Cho B.-K."/>
        </authorList>
    </citation>
    <scope>NUCLEOTIDE SEQUENCE [LARGE SCALE GENOMIC DNA]</scope>
    <source>
        <strain evidence="2 3">ATCC 14584</strain>
    </source>
</reference>
<dbReference type="Gene3D" id="3.90.550.10">
    <property type="entry name" value="Spore Coat Polysaccharide Biosynthesis Protein SpsA, Chain A"/>
    <property type="match status" value="1"/>
</dbReference>
<dbReference type="RefSeq" id="WP_150215578.1">
    <property type="nucleotide sequence ID" value="NZ_CP029192.1"/>
</dbReference>
<keyword evidence="1" id="KW-0472">Membrane</keyword>
<proteinExistence type="predicted"/>
<accession>A0A5P2BYA3</accession>
<gene>
    <name evidence="2" type="ORF">DEJ48_08525</name>
</gene>
<dbReference type="AlphaFoldDB" id="A0A5P2BYA3"/>
<dbReference type="Proteomes" id="UP000322927">
    <property type="component" value="Chromosome"/>
</dbReference>
<dbReference type="InterPro" id="IPR029044">
    <property type="entry name" value="Nucleotide-diphossugar_trans"/>
</dbReference>
<evidence type="ECO:0000313" key="3">
    <source>
        <dbReference type="Proteomes" id="UP000322927"/>
    </source>
</evidence>
<feature type="transmembrane region" description="Helical" evidence="1">
    <location>
        <begin position="413"/>
        <end position="431"/>
    </location>
</feature>
<feature type="transmembrane region" description="Helical" evidence="1">
    <location>
        <begin position="480"/>
        <end position="499"/>
    </location>
</feature>
<protein>
    <recommendedName>
        <fullName evidence="4">Glycosyl transferase</fullName>
    </recommendedName>
</protein>
<dbReference type="EMBL" id="CP029192">
    <property type="protein sequence ID" value="QES33429.1"/>
    <property type="molecule type" value="Genomic_DNA"/>
</dbReference>
<dbReference type="SUPFAM" id="SSF53448">
    <property type="entry name" value="Nucleotide-diphospho-sugar transferases"/>
    <property type="match status" value="1"/>
</dbReference>